<evidence type="ECO:0000313" key="4">
    <source>
        <dbReference type="EMBL" id="PCK27027.1"/>
    </source>
</evidence>
<name>A0A2A5JCP4_RHOSG</name>
<dbReference type="Pfam" id="PF09423">
    <property type="entry name" value="PhoD"/>
    <property type="match status" value="1"/>
</dbReference>
<evidence type="ECO:0000313" key="5">
    <source>
        <dbReference type="Proteomes" id="UP000230886"/>
    </source>
</evidence>
<dbReference type="InterPro" id="IPR032093">
    <property type="entry name" value="PhoD_N"/>
</dbReference>
<dbReference type="RefSeq" id="WP_099697535.1">
    <property type="nucleotide sequence ID" value="NZ_NOVD01000006.1"/>
</dbReference>
<gene>
    <name evidence="4" type="ORF">CHR55_12430</name>
</gene>
<dbReference type="Gene3D" id="3.60.21.70">
    <property type="entry name" value="PhoD-like phosphatase"/>
    <property type="match status" value="1"/>
</dbReference>
<dbReference type="CDD" id="cd07389">
    <property type="entry name" value="MPP_PhoD"/>
    <property type="match status" value="1"/>
</dbReference>
<dbReference type="PANTHER" id="PTHR43606:SF2">
    <property type="entry name" value="ALKALINE PHOSPHATASE FAMILY PROTEIN (AFU_ORTHOLOGUE AFUA_5G03860)"/>
    <property type="match status" value="1"/>
</dbReference>
<dbReference type="Proteomes" id="UP000230886">
    <property type="component" value="Unassembled WGS sequence"/>
</dbReference>
<dbReference type="InterPro" id="IPR006311">
    <property type="entry name" value="TAT_signal"/>
</dbReference>
<dbReference type="InterPro" id="IPR019546">
    <property type="entry name" value="TAT_signal_bac_arc"/>
</dbReference>
<feature type="region of interest" description="Disordered" evidence="1">
    <location>
        <begin position="539"/>
        <end position="562"/>
    </location>
</feature>
<evidence type="ECO:0000259" key="2">
    <source>
        <dbReference type="Pfam" id="PF09423"/>
    </source>
</evidence>
<dbReference type="EMBL" id="NOVD01000006">
    <property type="protein sequence ID" value="PCK27027.1"/>
    <property type="molecule type" value="Genomic_DNA"/>
</dbReference>
<dbReference type="AlphaFoldDB" id="A0A2A5JCP4"/>
<dbReference type="InterPro" id="IPR052900">
    <property type="entry name" value="Phospholipid_Metab_Enz"/>
</dbReference>
<organism evidence="4 5">
    <name type="scientific">Rhodococcus qingshengii</name>
    <dbReference type="NCBI Taxonomy" id="334542"/>
    <lineage>
        <taxon>Bacteria</taxon>
        <taxon>Bacillati</taxon>
        <taxon>Actinomycetota</taxon>
        <taxon>Actinomycetes</taxon>
        <taxon>Mycobacteriales</taxon>
        <taxon>Nocardiaceae</taxon>
        <taxon>Rhodococcus</taxon>
        <taxon>Rhodococcus erythropolis group</taxon>
    </lineage>
</organism>
<protein>
    <submittedName>
        <fullName evidence="4">Alkaline phosphatase</fullName>
    </submittedName>
</protein>
<accession>A0A2A5JCP4</accession>
<dbReference type="InterPro" id="IPR029052">
    <property type="entry name" value="Metallo-depent_PP-like"/>
</dbReference>
<dbReference type="Gene3D" id="2.60.40.380">
    <property type="entry name" value="Purple acid phosphatase-like, N-terminal"/>
    <property type="match status" value="1"/>
</dbReference>
<evidence type="ECO:0000256" key="1">
    <source>
        <dbReference type="SAM" id="MobiDB-lite"/>
    </source>
</evidence>
<dbReference type="PANTHER" id="PTHR43606">
    <property type="entry name" value="PHOSPHATASE, PUTATIVE (AFU_ORTHOLOGUE AFUA_6G08710)-RELATED"/>
    <property type="match status" value="1"/>
</dbReference>
<sequence>MHTNAFDRISRRGLLQGSAALAGAVGLGVASASHAGAGVPGGSPGFAHGVASGDPLPDAVIIWTRISPTADATPGSGVGPAVTLNWQVATDEGFASVVASGSVAASADSDHTAKVDVTGLDSSTTYWYRFTAGSAVSPVGRTRTAPSNSADLDRLRFGVVSCSNWEAGYFGAYRHLAFREDLDAIIHLGDYIYEYGQGEYGARNGSVRLHEPAHEIISLADYRIRHAQYKTDPDLAALHLKLPFITTWDDHESADNAYRDGAENHTPGVEGDWADRKANSAKAYFEWMPVRPSGSGSSVQLYRRFRFGNLAEISMLDLRTYRDEQPTMKQVDDPSRTITGRAQMDWLTNGIVTSPTQWKVVGNPVMITPCVFPPLEPATTAALTELVGVPQAGVPYNTDQWDGYTADRTRLFDAITSNGVDNTVFITGDIHTSWACDLPTNAANYPGGPTVGAEFVVPSVTSPNIDDMLKVPPRTVTVAAEEAFKAVNRHVRYVELDSHGYGVFEIAREGTQMDWYYVDDLTNPQSNAHYAVSYRLPAGAGSRVSPTSAALDQASYRPGVDQ</sequence>
<dbReference type="Pfam" id="PF16655">
    <property type="entry name" value="PhoD_N"/>
    <property type="match status" value="1"/>
</dbReference>
<dbReference type="NCBIfam" id="TIGR01409">
    <property type="entry name" value="TAT_signal_seq"/>
    <property type="match status" value="1"/>
</dbReference>
<comment type="caution">
    <text evidence="4">The sequence shown here is derived from an EMBL/GenBank/DDBJ whole genome shotgun (WGS) entry which is preliminary data.</text>
</comment>
<proteinExistence type="predicted"/>
<reference evidence="4 5" key="1">
    <citation type="submission" date="2017-07" db="EMBL/GenBank/DDBJ databases">
        <title>Draft sequence of Rhodococcus enclensis 23b-28.</title>
        <authorList>
            <person name="Besaury L."/>
            <person name="Sancelme M."/>
            <person name="Amato P."/>
            <person name="Lallement A."/>
            <person name="Delort A.-M."/>
        </authorList>
    </citation>
    <scope>NUCLEOTIDE SEQUENCE [LARGE SCALE GENOMIC DNA]</scope>
    <source>
        <strain evidence="4 5">23b-28</strain>
    </source>
</reference>
<feature type="domain" description="PhoD-like phosphatase metallophosphatase" evidence="2">
    <location>
        <begin position="157"/>
        <end position="515"/>
    </location>
</feature>
<dbReference type="PROSITE" id="PS51318">
    <property type="entry name" value="TAT"/>
    <property type="match status" value="1"/>
</dbReference>
<evidence type="ECO:0000259" key="3">
    <source>
        <dbReference type="Pfam" id="PF16655"/>
    </source>
</evidence>
<dbReference type="InterPro" id="IPR038607">
    <property type="entry name" value="PhoD-like_sf"/>
</dbReference>
<dbReference type="InterPro" id="IPR018946">
    <property type="entry name" value="PhoD-like_MPP"/>
</dbReference>
<feature type="domain" description="Phospholipase D N-terminal" evidence="3">
    <location>
        <begin position="48"/>
        <end position="144"/>
    </location>
</feature>
<dbReference type="SUPFAM" id="SSF56300">
    <property type="entry name" value="Metallo-dependent phosphatases"/>
    <property type="match status" value="1"/>
</dbReference>